<organism evidence="1 2">
    <name type="scientific">Leclercia adecarboxylata</name>
    <dbReference type="NCBI Taxonomy" id="83655"/>
    <lineage>
        <taxon>Bacteria</taxon>
        <taxon>Pseudomonadati</taxon>
        <taxon>Pseudomonadota</taxon>
        <taxon>Gammaproteobacteria</taxon>
        <taxon>Enterobacterales</taxon>
        <taxon>Enterobacteriaceae</taxon>
        <taxon>Leclercia</taxon>
    </lineage>
</organism>
<name>A0AAP9DDN2_9ENTR</name>
<proteinExistence type="predicted"/>
<reference evidence="1 2" key="1">
    <citation type="submission" date="2019-01" db="EMBL/GenBank/DDBJ databases">
        <title>Florfenicol resistance in Enterobacteriaceae and whole-genome sequence analysis of florfenicol-resistant Leclercia adecarboxylata strain R25.</title>
        <authorList>
            <person name="Bao Q."/>
            <person name="Ying Y."/>
        </authorList>
    </citation>
    <scope>NUCLEOTIDE SEQUENCE [LARGE SCALE GENOMIC DNA]</scope>
    <source>
        <strain evidence="1 2">R25</strain>
    </source>
</reference>
<sequence length="289" mass="33079">MTVSSTTTSKEPEQQEKKVSVEFFHIDKIPDAMRNMGWEMAPKLMEQWFEISPAFAFTAESKRKSLDEDARNLPPTQVSTEIVKMSWAIKFEQVSAGIEELSGRWKSTKGIARLKKLLQSKGDFNKNVISLGYTDDVIELDKTSQVNLIPIGSKLDTINDWYGAMGNSNLKICVRGMTQTRKEKTFFIVDKLGFYLKDTYDFVDEGNSSEPLGIWSKDRILNKEETSIYMSTYLSGLWGHLVRSFSGFVPIFNKDFREWQRKNDSGGDYIVFSDVLWVSPRGNDKEIPL</sequence>
<protein>
    <submittedName>
        <fullName evidence="1">Uncharacterized protein</fullName>
    </submittedName>
</protein>
<dbReference type="InterPro" id="IPR045646">
    <property type="entry name" value="DUF6402"/>
</dbReference>
<evidence type="ECO:0000313" key="2">
    <source>
        <dbReference type="Proteomes" id="UP000317812"/>
    </source>
</evidence>
<gene>
    <name evidence="1" type="ORF">ES815_22320</name>
</gene>
<dbReference type="AlphaFoldDB" id="A0AAP9DDN2"/>
<dbReference type="EMBL" id="CP035382">
    <property type="protein sequence ID" value="QDK20898.1"/>
    <property type="molecule type" value="Genomic_DNA"/>
</dbReference>
<evidence type="ECO:0000313" key="1">
    <source>
        <dbReference type="EMBL" id="QDK20898.1"/>
    </source>
</evidence>
<dbReference type="Pfam" id="PF19940">
    <property type="entry name" value="DUF6402"/>
    <property type="match status" value="1"/>
</dbReference>
<accession>A0AAP9DDN2</accession>
<dbReference type="Proteomes" id="UP000317812">
    <property type="component" value="Chromosome"/>
</dbReference>
<dbReference type="RefSeq" id="WP_142489756.1">
    <property type="nucleotide sequence ID" value="NZ_CP035382.1"/>
</dbReference>